<keyword evidence="1" id="KW-0472">Membrane</keyword>
<dbReference type="Proteomes" id="UP000324222">
    <property type="component" value="Unassembled WGS sequence"/>
</dbReference>
<comment type="caution">
    <text evidence="2">The sequence shown here is derived from an EMBL/GenBank/DDBJ whole genome shotgun (WGS) entry which is preliminary data.</text>
</comment>
<evidence type="ECO:0000313" key="2">
    <source>
        <dbReference type="EMBL" id="MPC23455.1"/>
    </source>
</evidence>
<sequence length="89" mass="10231">MLVSVLPRSFSSLLFILISSPILCSYVGLLLPLPISIIWHFLVLNSNFHFQLHFQILSISFCNSIQSRMFLITLKSFASSEKKKKKKIM</sequence>
<feature type="transmembrane region" description="Helical" evidence="1">
    <location>
        <begin position="54"/>
        <end position="78"/>
    </location>
</feature>
<keyword evidence="1" id="KW-0812">Transmembrane</keyword>
<protein>
    <submittedName>
        <fullName evidence="2">Uncharacterized protein</fullName>
    </submittedName>
</protein>
<organism evidence="2 3">
    <name type="scientific">Portunus trituberculatus</name>
    <name type="common">Swimming crab</name>
    <name type="synonym">Neptunus trituberculatus</name>
    <dbReference type="NCBI Taxonomy" id="210409"/>
    <lineage>
        <taxon>Eukaryota</taxon>
        <taxon>Metazoa</taxon>
        <taxon>Ecdysozoa</taxon>
        <taxon>Arthropoda</taxon>
        <taxon>Crustacea</taxon>
        <taxon>Multicrustacea</taxon>
        <taxon>Malacostraca</taxon>
        <taxon>Eumalacostraca</taxon>
        <taxon>Eucarida</taxon>
        <taxon>Decapoda</taxon>
        <taxon>Pleocyemata</taxon>
        <taxon>Brachyura</taxon>
        <taxon>Eubrachyura</taxon>
        <taxon>Portunoidea</taxon>
        <taxon>Portunidae</taxon>
        <taxon>Portuninae</taxon>
        <taxon>Portunus</taxon>
    </lineage>
</organism>
<evidence type="ECO:0000313" key="3">
    <source>
        <dbReference type="Proteomes" id="UP000324222"/>
    </source>
</evidence>
<dbReference type="EMBL" id="VSRR010001208">
    <property type="protein sequence ID" value="MPC23455.1"/>
    <property type="molecule type" value="Genomic_DNA"/>
</dbReference>
<accession>A0A5B7DQF5</accession>
<proteinExistence type="predicted"/>
<name>A0A5B7DQF5_PORTR</name>
<keyword evidence="3" id="KW-1185">Reference proteome</keyword>
<feature type="transmembrane region" description="Helical" evidence="1">
    <location>
        <begin position="12"/>
        <end position="42"/>
    </location>
</feature>
<keyword evidence="1" id="KW-1133">Transmembrane helix</keyword>
<evidence type="ECO:0000256" key="1">
    <source>
        <dbReference type="SAM" id="Phobius"/>
    </source>
</evidence>
<gene>
    <name evidence="2" type="ORF">E2C01_016504</name>
</gene>
<dbReference type="AlphaFoldDB" id="A0A5B7DQF5"/>
<reference evidence="2 3" key="1">
    <citation type="submission" date="2019-05" db="EMBL/GenBank/DDBJ databases">
        <title>Another draft genome of Portunus trituberculatus and its Hox gene families provides insights of decapod evolution.</title>
        <authorList>
            <person name="Jeong J.-H."/>
            <person name="Song I."/>
            <person name="Kim S."/>
            <person name="Choi T."/>
            <person name="Kim D."/>
            <person name="Ryu S."/>
            <person name="Kim W."/>
        </authorList>
    </citation>
    <scope>NUCLEOTIDE SEQUENCE [LARGE SCALE GENOMIC DNA]</scope>
    <source>
        <tissue evidence="2">Muscle</tissue>
    </source>
</reference>